<organism evidence="2 3">
    <name type="scientific">Shewanella psychropiezotolerans</name>
    <dbReference type="NCBI Taxonomy" id="2593655"/>
    <lineage>
        <taxon>Bacteria</taxon>
        <taxon>Pseudomonadati</taxon>
        <taxon>Pseudomonadota</taxon>
        <taxon>Gammaproteobacteria</taxon>
        <taxon>Alteromonadales</taxon>
        <taxon>Shewanellaceae</taxon>
        <taxon>Shewanella</taxon>
    </lineage>
</organism>
<feature type="transmembrane region" description="Helical" evidence="1">
    <location>
        <begin position="335"/>
        <end position="354"/>
    </location>
</feature>
<protein>
    <recommendedName>
        <fullName evidence="4">Glycosyltransferase RgtA/B/C/D-like domain-containing protein</fullName>
    </recommendedName>
</protein>
<feature type="transmembrane region" description="Helical" evidence="1">
    <location>
        <begin position="211"/>
        <end position="232"/>
    </location>
</feature>
<feature type="transmembrane region" description="Helical" evidence="1">
    <location>
        <begin position="280"/>
        <end position="297"/>
    </location>
</feature>
<feature type="transmembrane region" description="Helical" evidence="1">
    <location>
        <begin position="7"/>
        <end position="33"/>
    </location>
</feature>
<feature type="transmembrane region" description="Helical" evidence="1">
    <location>
        <begin position="252"/>
        <end position="273"/>
    </location>
</feature>
<sequence>MQKVYQTFLGLLSFFLPITCLILFILITILLRINGDLGWLFYITREWLAGKELYTQLIEVNPPMIIYLMAPAVWLANMTDFSAAGATKIYFSLFVLIPTIAHINLSRLVLPEKTRNVYIYAVIFITFVVPFYDFGQRDHLAIILLIPYLFVRYLKVSSQIRINSFKLFLYGVFAGIALCLKPYFIIIPFFSECFLLYQFRKEYRLVTIEPVTAVLFFCGFITSIFIFHPQYFSQIVPLALATYWTYGKPISSFGLPYYALMVMLIFIVARYLTSKKHRELVMYFNIILLASFLSFLIQSHYSYQLLPFKTILFLNFTLTTCLYVHDKAEIKKSMILISALACYLLVFSTGHIFYDQRGVIQKSMTNIELPKLSDIGYKGLDHTAEMINNNFTGKNIYIFSTNVWPSAFITSYTRAIWSSSFGALWPIPAIAMARNDRGSLSEENVKKIDAVTNYVVNIINHDLTINDPAIIVIDVTEPPSYFYDGFEFETFISQNKKMSDIFKQYQLTDIKFSIHKDKKYKVYTKKSNPVHASSDKK</sequence>
<name>A0ABX5WXY7_9GAMM</name>
<dbReference type="Proteomes" id="UP000315947">
    <property type="component" value="Chromosome"/>
</dbReference>
<keyword evidence="1" id="KW-0812">Transmembrane</keyword>
<keyword evidence="1" id="KW-0472">Membrane</keyword>
<dbReference type="RefSeq" id="WP_144046326.1">
    <property type="nucleotide sequence ID" value="NZ_CP041614.1"/>
</dbReference>
<proteinExistence type="predicted"/>
<evidence type="ECO:0000313" key="3">
    <source>
        <dbReference type="Proteomes" id="UP000315947"/>
    </source>
</evidence>
<feature type="transmembrane region" description="Helical" evidence="1">
    <location>
        <begin position="167"/>
        <end position="190"/>
    </location>
</feature>
<feature type="transmembrane region" description="Helical" evidence="1">
    <location>
        <begin position="116"/>
        <end position="132"/>
    </location>
</feature>
<evidence type="ECO:0000313" key="2">
    <source>
        <dbReference type="EMBL" id="QDO83960.1"/>
    </source>
</evidence>
<gene>
    <name evidence="2" type="ORF">FM037_12850</name>
</gene>
<accession>A0ABX5WXY7</accession>
<feature type="transmembrane region" description="Helical" evidence="1">
    <location>
        <begin position="139"/>
        <end position="155"/>
    </location>
</feature>
<reference evidence="2 3" key="1">
    <citation type="submission" date="2019-07" db="EMBL/GenBank/DDBJ databases">
        <title>Shewanella sp. YLB-06 whole genomic sequence.</title>
        <authorList>
            <person name="Yu L."/>
        </authorList>
    </citation>
    <scope>NUCLEOTIDE SEQUENCE [LARGE SCALE GENOMIC DNA]</scope>
    <source>
        <strain evidence="2 3">YLB-06</strain>
    </source>
</reference>
<feature type="transmembrane region" description="Helical" evidence="1">
    <location>
        <begin position="303"/>
        <end position="323"/>
    </location>
</feature>
<keyword evidence="1" id="KW-1133">Transmembrane helix</keyword>
<feature type="transmembrane region" description="Helical" evidence="1">
    <location>
        <begin position="89"/>
        <end position="110"/>
    </location>
</feature>
<evidence type="ECO:0008006" key="4">
    <source>
        <dbReference type="Google" id="ProtNLM"/>
    </source>
</evidence>
<evidence type="ECO:0000256" key="1">
    <source>
        <dbReference type="SAM" id="Phobius"/>
    </source>
</evidence>
<dbReference type="EMBL" id="CP041614">
    <property type="protein sequence ID" value="QDO83960.1"/>
    <property type="molecule type" value="Genomic_DNA"/>
</dbReference>
<keyword evidence="3" id="KW-1185">Reference proteome</keyword>